<protein>
    <submittedName>
        <fullName evidence="2">Uncharacterized protein</fullName>
    </submittedName>
</protein>
<feature type="compositionally biased region" description="Basic residues" evidence="1">
    <location>
        <begin position="70"/>
        <end position="86"/>
    </location>
</feature>
<reference evidence="2" key="2">
    <citation type="submission" date="2020-11" db="EMBL/GenBank/DDBJ databases">
        <authorList>
            <person name="McCartney M.A."/>
            <person name="Auch B."/>
            <person name="Kono T."/>
            <person name="Mallez S."/>
            <person name="Becker A."/>
            <person name="Gohl D.M."/>
            <person name="Silverstein K.A.T."/>
            <person name="Koren S."/>
            <person name="Bechman K.B."/>
            <person name="Herman A."/>
            <person name="Abrahante J.E."/>
            <person name="Garbe J."/>
        </authorList>
    </citation>
    <scope>NUCLEOTIDE SEQUENCE</scope>
    <source>
        <strain evidence="2">Duluth1</strain>
        <tissue evidence="2">Whole animal</tissue>
    </source>
</reference>
<accession>A0A9D4ELB8</accession>
<proteinExistence type="predicted"/>
<dbReference type="Proteomes" id="UP000828390">
    <property type="component" value="Unassembled WGS sequence"/>
</dbReference>
<name>A0A9D4ELB8_DREPO</name>
<organism evidence="2 3">
    <name type="scientific">Dreissena polymorpha</name>
    <name type="common">Zebra mussel</name>
    <name type="synonym">Mytilus polymorpha</name>
    <dbReference type="NCBI Taxonomy" id="45954"/>
    <lineage>
        <taxon>Eukaryota</taxon>
        <taxon>Metazoa</taxon>
        <taxon>Spiralia</taxon>
        <taxon>Lophotrochozoa</taxon>
        <taxon>Mollusca</taxon>
        <taxon>Bivalvia</taxon>
        <taxon>Autobranchia</taxon>
        <taxon>Heteroconchia</taxon>
        <taxon>Euheterodonta</taxon>
        <taxon>Imparidentia</taxon>
        <taxon>Neoheterodontei</taxon>
        <taxon>Myida</taxon>
        <taxon>Dreissenoidea</taxon>
        <taxon>Dreissenidae</taxon>
        <taxon>Dreissena</taxon>
    </lineage>
</organism>
<dbReference type="AlphaFoldDB" id="A0A9D4ELB8"/>
<evidence type="ECO:0000313" key="3">
    <source>
        <dbReference type="Proteomes" id="UP000828390"/>
    </source>
</evidence>
<sequence>MILDRLVICINNTRIQEKLINEGDELTLDKAIQIALSFEYCQHQMASMNIVSNQTGATSMTATPVDAIASKRKSGTKRRQTPHKHYPQQQQQQQHRRQQPCDNCGNNHGPNTIMSCFRKAVQKVPQTQPFCL</sequence>
<keyword evidence="3" id="KW-1185">Reference proteome</keyword>
<reference evidence="2" key="1">
    <citation type="journal article" date="2019" name="bioRxiv">
        <title>The Genome of the Zebra Mussel, Dreissena polymorpha: A Resource for Invasive Species Research.</title>
        <authorList>
            <person name="McCartney M.A."/>
            <person name="Auch B."/>
            <person name="Kono T."/>
            <person name="Mallez S."/>
            <person name="Zhang Y."/>
            <person name="Obille A."/>
            <person name="Becker A."/>
            <person name="Abrahante J.E."/>
            <person name="Garbe J."/>
            <person name="Badalamenti J.P."/>
            <person name="Herman A."/>
            <person name="Mangelson H."/>
            <person name="Liachko I."/>
            <person name="Sullivan S."/>
            <person name="Sone E.D."/>
            <person name="Koren S."/>
            <person name="Silverstein K.A.T."/>
            <person name="Beckman K.B."/>
            <person name="Gohl D.M."/>
        </authorList>
    </citation>
    <scope>NUCLEOTIDE SEQUENCE</scope>
    <source>
        <strain evidence="2">Duluth1</strain>
        <tissue evidence="2">Whole animal</tissue>
    </source>
</reference>
<comment type="caution">
    <text evidence="2">The sequence shown here is derived from an EMBL/GenBank/DDBJ whole genome shotgun (WGS) entry which is preliminary data.</text>
</comment>
<gene>
    <name evidence="2" type="ORF">DPMN_157857</name>
</gene>
<evidence type="ECO:0000256" key="1">
    <source>
        <dbReference type="SAM" id="MobiDB-lite"/>
    </source>
</evidence>
<feature type="region of interest" description="Disordered" evidence="1">
    <location>
        <begin position="64"/>
        <end position="105"/>
    </location>
</feature>
<dbReference type="EMBL" id="JAIWYP010000008">
    <property type="protein sequence ID" value="KAH3780047.1"/>
    <property type="molecule type" value="Genomic_DNA"/>
</dbReference>
<evidence type="ECO:0000313" key="2">
    <source>
        <dbReference type="EMBL" id="KAH3780047.1"/>
    </source>
</evidence>